<dbReference type="Proteomes" id="UP000287910">
    <property type="component" value="Unassembled WGS sequence"/>
</dbReference>
<evidence type="ECO:0000313" key="2">
    <source>
        <dbReference type="Proteomes" id="UP000287910"/>
    </source>
</evidence>
<sequence length="266" mass="31211">MALVALKNSIQLDGFPINTEISQVVFEDLVKSNSKYINIDHEKNCIILKRSFFKKNKQVVNVTRFYAELQDDDVVMHSSLKNDLIKNSAFDDEFIQSNYKNKSIVIILESPHNEEYETNTEKLIPIAPAQGQTGRKIERHIQHLIQQLKLFHVLEENGMYRINIINAIPFQTSLHYIHEKPLNNYYRELRDKVWLKMWSELPTIKQDFLKLMEGLKKDSIVINACPKSLKPFINQELIPFSQRYSLFESNHPSSTEVWTKSLFKLN</sequence>
<proteinExistence type="predicted"/>
<keyword evidence="2" id="KW-1185">Reference proteome</keyword>
<protein>
    <submittedName>
        <fullName evidence="1">Uncharacterized protein</fullName>
    </submittedName>
</protein>
<comment type="caution">
    <text evidence="1">The sequence shown here is derived from an EMBL/GenBank/DDBJ whole genome shotgun (WGS) entry which is preliminary data.</text>
</comment>
<organism evidence="1 2">
    <name type="scientific">Lysinibacillus antri</name>
    <dbReference type="NCBI Taxonomy" id="2498145"/>
    <lineage>
        <taxon>Bacteria</taxon>
        <taxon>Bacillati</taxon>
        <taxon>Bacillota</taxon>
        <taxon>Bacilli</taxon>
        <taxon>Bacillales</taxon>
        <taxon>Bacillaceae</taxon>
        <taxon>Lysinibacillus</taxon>
    </lineage>
</organism>
<evidence type="ECO:0000313" key="1">
    <source>
        <dbReference type="EMBL" id="RUL55615.1"/>
    </source>
</evidence>
<gene>
    <name evidence="1" type="ORF">EK386_04640</name>
</gene>
<dbReference type="AlphaFoldDB" id="A0A432LGW2"/>
<dbReference type="EMBL" id="RYYR01000004">
    <property type="protein sequence ID" value="RUL55615.1"/>
    <property type="molecule type" value="Genomic_DNA"/>
</dbReference>
<reference evidence="1 2" key="1">
    <citation type="submission" date="2018-12" db="EMBL/GenBank/DDBJ databases">
        <title>Lysinibacillus antri sp. nov., isolated from a cave soil.</title>
        <authorList>
            <person name="Narsing Rao M.P."/>
            <person name="Zhang H."/>
            <person name="Dong Z.-Y."/>
            <person name="Niu X.-K."/>
            <person name="Zhang K."/>
            <person name="Fang B.-Z."/>
            <person name="Kang Y.-Q."/>
            <person name="Xiao M."/>
            <person name="Li W.-J."/>
        </authorList>
    </citation>
    <scope>NUCLEOTIDE SEQUENCE [LARGE SCALE GENOMIC DNA]</scope>
    <source>
        <strain evidence="1 2">SYSU K30002</strain>
    </source>
</reference>
<name>A0A432LGW2_9BACI</name>
<dbReference type="RefSeq" id="WP_126657855.1">
    <property type="nucleotide sequence ID" value="NZ_RYYR01000004.1"/>
</dbReference>
<accession>A0A432LGW2</accession>